<comment type="caution">
    <text evidence="3">The sequence shown here is derived from an EMBL/GenBank/DDBJ whole genome shotgun (WGS) entry which is preliminary data.</text>
</comment>
<feature type="compositionally biased region" description="Basic and acidic residues" evidence="1">
    <location>
        <begin position="313"/>
        <end position="333"/>
    </location>
</feature>
<name>A0A2B4SDQ9_STYPI</name>
<dbReference type="PANTHER" id="PTHR19964:SF92">
    <property type="entry name" value="PATJ HOMOLOG"/>
    <property type="match status" value="1"/>
</dbReference>
<protein>
    <submittedName>
        <fullName evidence="3">Multiple PDZ domain protein</fullName>
    </submittedName>
</protein>
<proteinExistence type="predicted"/>
<dbReference type="InterPro" id="IPR001478">
    <property type="entry name" value="PDZ"/>
</dbReference>
<dbReference type="Proteomes" id="UP000225706">
    <property type="component" value="Unassembled WGS sequence"/>
</dbReference>
<dbReference type="InterPro" id="IPR051342">
    <property type="entry name" value="PDZ_scaffold"/>
</dbReference>
<dbReference type="CDD" id="cd00136">
    <property type="entry name" value="PDZ_canonical"/>
    <property type="match status" value="1"/>
</dbReference>
<dbReference type="Gene3D" id="2.30.42.10">
    <property type="match status" value="2"/>
</dbReference>
<feature type="region of interest" description="Disordered" evidence="1">
    <location>
        <begin position="308"/>
        <end position="343"/>
    </location>
</feature>
<dbReference type="PANTHER" id="PTHR19964">
    <property type="entry name" value="MULTIPLE PDZ DOMAIN PROTEIN"/>
    <property type="match status" value="1"/>
</dbReference>
<dbReference type="SMART" id="SM00228">
    <property type="entry name" value="PDZ"/>
    <property type="match status" value="2"/>
</dbReference>
<evidence type="ECO:0000256" key="1">
    <source>
        <dbReference type="SAM" id="MobiDB-lite"/>
    </source>
</evidence>
<organism evidence="3 4">
    <name type="scientific">Stylophora pistillata</name>
    <name type="common">Smooth cauliflower coral</name>
    <dbReference type="NCBI Taxonomy" id="50429"/>
    <lineage>
        <taxon>Eukaryota</taxon>
        <taxon>Metazoa</taxon>
        <taxon>Cnidaria</taxon>
        <taxon>Anthozoa</taxon>
        <taxon>Hexacorallia</taxon>
        <taxon>Scleractinia</taxon>
        <taxon>Astrocoeniina</taxon>
        <taxon>Pocilloporidae</taxon>
        <taxon>Stylophora</taxon>
    </lineage>
</organism>
<feature type="region of interest" description="Disordered" evidence="1">
    <location>
        <begin position="414"/>
        <end position="442"/>
    </location>
</feature>
<evidence type="ECO:0000259" key="2">
    <source>
        <dbReference type="PROSITE" id="PS50106"/>
    </source>
</evidence>
<evidence type="ECO:0000313" key="3">
    <source>
        <dbReference type="EMBL" id="PFX26738.1"/>
    </source>
</evidence>
<reference evidence="4" key="1">
    <citation type="journal article" date="2017" name="bioRxiv">
        <title>Comparative analysis of the genomes of Stylophora pistillata and Acropora digitifera provides evidence for extensive differences between species of corals.</title>
        <authorList>
            <person name="Voolstra C.R."/>
            <person name="Li Y."/>
            <person name="Liew Y.J."/>
            <person name="Baumgarten S."/>
            <person name="Zoccola D."/>
            <person name="Flot J.-F."/>
            <person name="Tambutte S."/>
            <person name="Allemand D."/>
            <person name="Aranda M."/>
        </authorList>
    </citation>
    <scope>NUCLEOTIDE SEQUENCE [LARGE SCALE GENOMIC DNA]</scope>
</reference>
<keyword evidence="4" id="KW-1185">Reference proteome</keyword>
<feature type="region of interest" description="Disordered" evidence="1">
    <location>
        <begin position="565"/>
        <end position="584"/>
    </location>
</feature>
<feature type="domain" description="PDZ" evidence="2">
    <location>
        <begin position="146"/>
        <end position="230"/>
    </location>
</feature>
<dbReference type="InterPro" id="IPR036034">
    <property type="entry name" value="PDZ_sf"/>
</dbReference>
<sequence length="584" mass="65266">MPVRAITTSPNMRAPNSTSFLSKAYNFFRGKTSKNDENFYAKTKTPFPNEIYPSLCEPIDAKGMADSLWKDRRVLGEITNRTKSMFNDREPMKQKARIEPFSPRAVVKNYWSTKVEKKINNQTQGRPNNNAFPEESEEGEEEGVFSIQLIKPQNGFLGIVLVGGADTPMENHYVNDILPNSSASKSGRVRTGDELLEANGQALRGKTHAQALAIFRSLPAVVTMVVARSKDANRSIMEHLNQEKKDNKKVNNNIVSPKKRRSIIEEAANSSVIARPLSSVIDVTKRECPFTKPVKRVSRVSSFLGTAEGENYSGKDREKKNEKGNKKSREEPGAHPLSNDWKAGESVFDTPQVYENEKTLLFPIKTFRRSGAMHAGRRNVIERCDVRATWPAFTIKQRLPLPWDSYASPRPAAVGRSSLARGRRNTAPTLGSSWSLNQNSSSSARKFTGKHYIEKKTLVVEVKRESEVSEWGFSVGGGVCSPYGDLPISIAEVSSTGNAQGFLQSGDEIVDFSGESLEGATFLEAEKMLREYTRKNATITIKRKFLQRSQNLHTNPYAEVWSSVNTRKTTSGHRQARRPKSVHC</sequence>
<accession>A0A2B4SDQ9</accession>
<dbReference type="AlphaFoldDB" id="A0A2B4SDQ9"/>
<dbReference type="EMBL" id="LSMT01000119">
    <property type="protein sequence ID" value="PFX26738.1"/>
    <property type="molecule type" value="Genomic_DNA"/>
</dbReference>
<feature type="domain" description="PDZ" evidence="2">
    <location>
        <begin position="459"/>
        <end position="544"/>
    </location>
</feature>
<evidence type="ECO:0000313" key="4">
    <source>
        <dbReference type="Proteomes" id="UP000225706"/>
    </source>
</evidence>
<dbReference type="PROSITE" id="PS50106">
    <property type="entry name" value="PDZ"/>
    <property type="match status" value="2"/>
</dbReference>
<feature type="compositionally biased region" description="Low complexity" evidence="1">
    <location>
        <begin position="432"/>
        <end position="442"/>
    </location>
</feature>
<gene>
    <name evidence="3" type="primary">Mpdz</name>
    <name evidence="3" type="ORF">AWC38_SpisGene8603</name>
</gene>
<dbReference type="STRING" id="50429.A0A2B4SDQ9"/>
<dbReference type="SUPFAM" id="SSF50156">
    <property type="entry name" value="PDZ domain-like"/>
    <property type="match status" value="2"/>
</dbReference>
<dbReference type="Pfam" id="PF00595">
    <property type="entry name" value="PDZ"/>
    <property type="match status" value="2"/>
</dbReference>
<dbReference type="OrthoDB" id="6022711at2759"/>
<feature type="compositionally biased region" description="Basic residues" evidence="1">
    <location>
        <begin position="570"/>
        <end position="584"/>
    </location>
</feature>